<evidence type="ECO:0000256" key="1">
    <source>
        <dbReference type="SAM" id="MobiDB-lite"/>
    </source>
</evidence>
<evidence type="ECO:0000313" key="3">
    <source>
        <dbReference type="Proteomes" id="UP000308697"/>
    </source>
</evidence>
<proteinExistence type="predicted"/>
<feature type="region of interest" description="Disordered" evidence="1">
    <location>
        <begin position="1"/>
        <end position="27"/>
    </location>
</feature>
<keyword evidence="3" id="KW-1185">Reference proteome</keyword>
<dbReference type="EMBL" id="SUMB01000008">
    <property type="protein sequence ID" value="TJZ50310.1"/>
    <property type="molecule type" value="Genomic_DNA"/>
</dbReference>
<feature type="compositionally biased region" description="Basic and acidic residues" evidence="1">
    <location>
        <begin position="13"/>
        <end position="27"/>
    </location>
</feature>
<accession>A0A4U0N933</accession>
<protein>
    <submittedName>
        <fullName evidence="2">Uncharacterized protein</fullName>
    </submittedName>
</protein>
<dbReference type="OrthoDB" id="4257789at2"/>
<dbReference type="Proteomes" id="UP000308697">
    <property type="component" value="Unassembled WGS sequence"/>
</dbReference>
<comment type="caution">
    <text evidence="2">The sequence shown here is derived from an EMBL/GenBank/DDBJ whole genome shotgun (WGS) entry which is preliminary data.</text>
</comment>
<dbReference type="RefSeq" id="WP_136742131.1">
    <property type="nucleotide sequence ID" value="NZ_SUMB01000008.1"/>
</dbReference>
<sequence>MSRLKKAAAVNRRAADMERERGNDKVADRYEARADELESGRVADRTDDAIALVRAFRRR</sequence>
<gene>
    <name evidence="2" type="ORF">FCH28_23795</name>
</gene>
<evidence type="ECO:0000313" key="2">
    <source>
        <dbReference type="EMBL" id="TJZ50310.1"/>
    </source>
</evidence>
<reference evidence="2 3" key="1">
    <citation type="submission" date="2019-04" db="EMBL/GenBank/DDBJ databases">
        <title>Streptomyces piniterrae sp. nov., a heliquinomycin-producing actinomycete isolated from rhizosphere soil of Pinus yunnanensis.</title>
        <authorList>
            <person name="Zhuang X."/>
            <person name="Zhao J."/>
        </authorList>
    </citation>
    <scope>NUCLEOTIDE SEQUENCE [LARGE SCALE GENOMIC DNA]</scope>
    <source>
        <strain evidence="3">jys28</strain>
    </source>
</reference>
<dbReference type="AlphaFoldDB" id="A0A4U0N933"/>
<organism evidence="2 3">
    <name type="scientific">Streptomyces piniterrae</name>
    <dbReference type="NCBI Taxonomy" id="2571125"/>
    <lineage>
        <taxon>Bacteria</taxon>
        <taxon>Bacillati</taxon>
        <taxon>Actinomycetota</taxon>
        <taxon>Actinomycetes</taxon>
        <taxon>Kitasatosporales</taxon>
        <taxon>Streptomycetaceae</taxon>
        <taxon>Streptomyces</taxon>
    </lineage>
</organism>
<name>A0A4U0N933_9ACTN</name>